<sequence length="175" mass="18917">MSARPRPSEMPAHDLAVGAGLVPRVPATPPQRIPGPSAAEVAQRAGMQALVGMVVVAGAFVLHTSALTALLVVAYVCWVMTRFPVVGNRLLDELAHGYTTLVFTQGSFWFSLESWLTWDFSAVWKFTGKGVEPPTPGAVDPPGLYPSPDKPDRWQVWTGAQWSGSHRPAPDPYAR</sequence>
<evidence type="ECO:0000256" key="2">
    <source>
        <dbReference type="SAM" id="Phobius"/>
    </source>
</evidence>
<dbReference type="RefSeq" id="WP_193637460.1">
    <property type="nucleotide sequence ID" value="NZ_JADCSA010000004.1"/>
</dbReference>
<dbReference type="EMBL" id="JADCSA010000004">
    <property type="protein sequence ID" value="MBE7324128.1"/>
    <property type="molecule type" value="Genomic_DNA"/>
</dbReference>
<keyword evidence="2" id="KW-0472">Membrane</keyword>
<proteinExistence type="predicted"/>
<evidence type="ECO:0000256" key="1">
    <source>
        <dbReference type="SAM" id="MobiDB-lite"/>
    </source>
</evidence>
<accession>A0ABR9RRC9</accession>
<dbReference type="Proteomes" id="UP000756387">
    <property type="component" value="Unassembled WGS sequence"/>
</dbReference>
<gene>
    <name evidence="3" type="ORF">IEQ44_05645</name>
</gene>
<feature type="region of interest" description="Disordered" evidence="1">
    <location>
        <begin position="132"/>
        <end position="152"/>
    </location>
</feature>
<evidence type="ECO:0000313" key="4">
    <source>
        <dbReference type="Proteomes" id="UP000756387"/>
    </source>
</evidence>
<feature type="transmembrane region" description="Helical" evidence="2">
    <location>
        <begin position="51"/>
        <end position="79"/>
    </location>
</feature>
<evidence type="ECO:0000313" key="3">
    <source>
        <dbReference type="EMBL" id="MBE7324128.1"/>
    </source>
</evidence>
<comment type="caution">
    <text evidence="3">The sequence shown here is derived from an EMBL/GenBank/DDBJ whole genome shotgun (WGS) entry which is preliminary data.</text>
</comment>
<keyword evidence="2" id="KW-1133">Transmembrane helix</keyword>
<protein>
    <recommendedName>
        <fullName evidence="5">DUF2510 domain-containing protein</fullName>
    </recommendedName>
</protein>
<keyword evidence="2" id="KW-0812">Transmembrane</keyword>
<reference evidence="3 4" key="1">
    <citation type="submission" date="2020-10" db="EMBL/GenBank/DDBJ databases">
        <title>Nocardioides sp. isolated from sludge.</title>
        <authorList>
            <person name="Zhang X."/>
        </authorList>
    </citation>
    <scope>NUCLEOTIDE SEQUENCE [LARGE SCALE GENOMIC DNA]</scope>
    <source>
        <strain evidence="3 4">Y6</strain>
    </source>
</reference>
<evidence type="ECO:0008006" key="5">
    <source>
        <dbReference type="Google" id="ProtNLM"/>
    </source>
</evidence>
<name>A0ABR9RRC9_9ACTN</name>
<organism evidence="3 4">
    <name type="scientific">Nocardioides malaquae</name>
    <dbReference type="NCBI Taxonomy" id="2773426"/>
    <lineage>
        <taxon>Bacteria</taxon>
        <taxon>Bacillati</taxon>
        <taxon>Actinomycetota</taxon>
        <taxon>Actinomycetes</taxon>
        <taxon>Propionibacteriales</taxon>
        <taxon>Nocardioidaceae</taxon>
        <taxon>Nocardioides</taxon>
    </lineage>
</organism>
<keyword evidence="4" id="KW-1185">Reference proteome</keyword>